<dbReference type="InParanoid" id="A7SSU2"/>
<dbReference type="PhylomeDB" id="A7SSU2"/>
<dbReference type="SMART" id="SM00231">
    <property type="entry name" value="FA58C"/>
    <property type="match status" value="1"/>
</dbReference>
<protein>
    <recommendedName>
        <fullName evidence="1">F5/8 type C domain-containing protein</fullName>
    </recommendedName>
</protein>
<evidence type="ECO:0000313" key="3">
    <source>
        <dbReference type="Proteomes" id="UP000001593"/>
    </source>
</evidence>
<dbReference type="InterPro" id="IPR008979">
    <property type="entry name" value="Galactose-bd-like_sf"/>
</dbReference>
<proteinExistence type="predicted"/>
<dbReference type="AlphaFoldDB" id="A7SSU2"/>
<feature type="non-terminal residue" evidence="2">
    <location>
        <position position="150"/>
    </location>
</feature>
<dbReference type="HOGENOM" id="CLU_030066_1_2_1"/>
<dbReference type="STRING" id="45351.A7SSU2"/>
<dbReference type="SUPFAM" id="SSF49785">
    <property type="entry name" value="Galactose-binding domain-like"/>
    <property type="match status" value="1"/>
</dbReference>
<dbReference type="PANTHER" id="PTHR24543">
    <property type="entry name" value="MULTICOPPER OXIDASE-RELATED"/>
    <property type="match status" value="1"/>
</dbReference>
<dbReference type="EMBL" id="DS469784">
    <property type="protein sequence ID" value="EDO33214.1"/>
    <property type="molecule type" value="Genomic_DNA"/>
</dbReference>
<gene>
    <name evidence="2" type="ORF">NEMVEDRAFT_v1g130352</name>
</gene>
<dbReference type="OMA" id="GHIGVWA"/>
<sequence length="150" mass="16916">PLGMENGRIPDSSITALSSYNSHQHFPHFGRLNNQPAFGHIGVWAPIVSQKGEYKQVDLGRVTWITHVATQGRPGFPQWVTEYTVEYSLTGDQWQSYQDGNGVVFPGNSDHTTVVKNEFSPVIKARYVRIVVQAWHGYIHMRAELYGCEA</sequence>
<dbReference type="Pfam" id="PF00754">
    <property type="entry name" value="F5_F8_type_C"/>
    <property type="match status" value="1"/>
</dbReference>
<evidence type="ECO:0000313" key="2">
    <source>
        <dbReference type="EMBL" id="EDO33214.1"/>
    </source>
</evidence>
<keyword evidence="3" id="KW-1185">Reference proteome</keyword>
<organism evidence="2 3">
    <name type="scientific">Nematostella vectensis</name>
    <name type="common">Starlet sea anemone</name>
    <dbReference type="NCBI Taxonomy" id="45351"/>
    <lineage>
        <taxon>Eukaryota</taxon>
        <taxon>Metazoa</taxon>
        <taxon>Cnidaria</taxon>
        <taxon>Anthozoa</taxon>
        <taxon>Hexacorallia</taxon>
        <taxon>Actiniaria</taxon>
        <taxon>Edwardsiidae</taxon>
        <taxon>Nematostella</taxon>
    </lineage>
</organism>
<name>A7SSU2_NEMVE</name>
<feature type="domain" description="F5/8 type C" evidence="1">
    <location>
        <begin position="1"/>
        <end position="148"/>
    </location>
</feature>
<dbReference type="PANTHER" id="PTHR24543:SF291">
    <property type="entry name" value="SMOKE ALARM, ISOFORM D"/>
    <property type="match status" value="1"/>
</dbReference>
<dbReference type="FunFam" id="2.60.120.260:FF:000016">
    <property type="entry name" value="Contactin-associated protein-like 4 isoform 1"/>
    <property type="match status" value="1"/>
</dbReference>
<accession>A7SSU2</accession>
<dbReference type="PROSITE" id="PS50022">
    <property type="entry name" value="FA58C_3"/>
    <property type="match status" value="1"/>
</dbReference>
<dbReference type="InterPro" id="IPR000421">
    <property type="entry name" value="FA58C"/>
</dbReference>
<dbReference type="CDD" id="cd00057">
    <property type="entry name" value="FA58C"/>
    <property type="match status" value="1"/>
</dbReference>
<dbReference type="Gene3D" id="2.60.120.260">
    <property type="entry name" value="Galactose-binding domain-like"/>
    <property type="match status" value="1"/>
</dbReference>
<reference evidence="2 3" key="1">
    <citation type="journal article" date="2007" name="Science">
        <title>Sea anemone genome reveals ancestral eumetazoan gene repertoire and genomic organization.</title>
        <authorList>
            <person name="Putnam N.H."/>
            <person name="Srivastava M."/>
            <person name="Hellsten U."/>
            <person name="Dirks B."/>
            <person name="Chapman J."/>
            <person name="Salamov A."/>
            <person name="Terry A."/>
            <person name="Shapiro H."/>
            <person name="Lindquist E."/>
            <person name="Kapitonov V.V."/>
            <person name="Jurka J."/>
            <person name="Genikhovich G."/>
            <person name="Grigoriev I.V."/>
            <person name="Lucas S.M."/>
            <person name="Steele R.E."/>
            <person name="Finnerty J.R."/>
            <person name="Technau U."/>
            <person name="Martindale M.Q."/>
            <person name="Rokhsar D.S."/>
        </authorList>
    </citation>
    <scope>NUCLEOTIDE SEQUENCE [LARGE SCALE GENOMIC DNA]</scope>
    <source>
        <strain evidence="3">CH2 X CH6</strain>
    </source>
</reference>
<dbReference type="Proteomes" id="UP000001593">
    <property type="component" value="Unassembled WGS sequence"/>
</dbReference>
<evidence type="ECO:0000259" key="1">
    <source>
        <dbReference type="PROSITE" id="PS50022"/>
    </source>
</evidence>